<keyword evidence="3" id="KW-0808">Transferase</keyword>
<organism evidence="10 11">
    <name type="scientific">Triticum turgidum subsp. durum</name>
    <name type="common">Durum wheat</name>
    <name type="synonym">Triticum durum</name>
    <dbReference type="NCBI Taxonomy" id="4567"/>
    <lineage>
        <taxon>Eukaryota</taxon>
        <taxon>Viridiplantae</taxon>
        <taxon>Streptophyta</taxon>
        <taxon>Embryophyta</taxon>
        <taxon>Tracheophyta</taxon>
        <taxon>Spermatophyta</taxon>
        <taxon>Magnoliopsida</taxon>
        <taxon>Liliopsida</taxon>
        <taxon>Poales</taxon>
        <taxon>Poaceae</taxon>
        <taxon>BOP clade</taxon>
        <taxon>Pooideae</taxon>
        <taxon>Triticodae</taxon>
        <taxon>Triticeae</taxon>
        <taxon>Triticinae</taxon>
        <taxon>Triticum</taxon>
    </lineage>
</organism>
<dbReference type="GO" id="GO:0071555">
    <property type="term" value="P:cell wall organization"/>
    <property type="evidence" value="ECO:0007669"/>
    <property type="project" value="UniProtKB-KW"/>
</dbReference>
<reference evidence="10 11" key="1">
    <citation type="submission" date="2017-09" db="EMBL/GenBank/DDBJ databases">
        <authorList>
            <consortium name="International Durum Wheat Genome Sequencing Consortium (IDWGSC)"/>
            <person name="Milanesi L."/>
        </authorList>
    </citation>
    <scope>NUCLEOTIDE SEQUENCE [LARGE SCALE GENOMIC DNA]</scope>
    <source>
        <strain evidence="11">cv. Svevo</strain>
    </source>
</reference>
<comment type="subcellular location">
    <subcellularLocation>
        <location evidence="1">Golgi apparatus membrane</location>
        <topology evidence="1">Multi-pass membrane protein</topology>
    </subcellularLocation>
</comment>
<dbReference type="Pfam" id="PF00535">
    <property type="entry name" value="Glycos_transf_2"/>
    <property type="match status" value="1"/>
</dbReference>
<dbReference type="EMBL" id="LT934115">
    <property type="protein sequence ID" value="VAH69506.1"/>
    <property type="molecule type" value="Genomic_DNA"/>
</dbReference>
<keyword evidence="2" id="KW-0328">Glycosyltransferase</keyword>
<dbReference type="Gramene" id="TRITD3Av1G272690.5">
    <property type="protein sequence ID" value="TRITD3Av1G272690.5"/>
    <property type="gene ID" value="TRITD3Av1G272690"/>
</dbReference>
<dbReference type="Proteomes" id="UP000324705">
    <property type="component" value="Chromosome 3A"/>
</dbReference>
<feature type="domain" description="Glycosyltransferase 2-like" evidence="9">
    <location>
        <begin position="22"/>
        <end position="126"/>
    </location>
</feature>
<evidence type="ECO:0000256" key="2">
    <source>
        <dbReference type="ARBA" id="ARBA00022676"/>
    </source>
</evidence>
<gene>
    <name evidence="10" type="ORF">TRITD_3Av1G272690</name>
</gene>
<dbReference type="Gene3D" id="3.90.550.10">
    <property type="entry name" value="Spore Coat Polysaccharide Biosynthesis Protein SpsA, Chain A"/>
    <property type="match status" value="2"/>
</dbReference>
<dbReference type="PANTHER" id="PTHR32044:SF58">
    <property type="entry name" value="GLUCOMANNAN 4-BETA-MANNOSYLTRANSFERASE 11-RELATED"/>
    <property type="match status" value="1"/>
</dbReference>
<evidence type="ECO:0000259" key="9">
    <source>
        <dbReference type="Pfam" id="PF00535"/>
    </source>
</evidence>
<keyword evidence="5" id="KW-1133">Transmembrane helix</keyword>
<protein>
    <recommendedName>
        <fullName evidence="9">Glycosyltransferase 2-like domain-containing protein</fullName>
    </recommendedName>
</protein>
<accession>A0A9R0VUH4</accession>
<keyword evidence="8" id="KW-0961">Cell wall biogenesis/degradation</keyword>
<keyword evidence="11" id="KW-1185">Reference proteome</keyword>
<keyword evidence="6" id="KW-0333">Golgi apparatus</keyword>
<keyword evidence="7" id="KW-0472">Membrane</keyword>
<dbReference type="InterPro" id="IPR001173">
    <property type="entry name" value="Glyco_trans_2-like"/>
</dbReference>
<dbReference type="GO" id="GO:0051753">
    <property type="term" value="F:mannan synthase activity"/>
    <property type="evidence" value="ECO:0007669"/>
    <property type="project" value="TreeGrafter"/>
</dbReference>
<dbReference type="InterPro" id="IPR029044">
    <property type="entry name" value="Nucleotide-diphossugar_trans"/>
</dbReference>
<sequence length="188" mass="21038">MKVYKLSIGAACALEWPSDRVVIQVLDDSTDPAVKDLVEIECQRWKGKGVNIKYEVRGNRKGYKAGALKEGLKHDYVQECEFIAMFDADFQPESDFLLRTVPFLVHNPDIALVQTRWKFGTAGVWRISAIDDAGGWKDRTTVEDMDLAVRTALKGWKFVYVGAVKIPLWGVVYVPTVITLCKALGSPS</sequence>
<evidence type="ECO:0000256" key="4">
    <source>
        <dbReference type="ARBA" id="ARBA00022692"/>
    </source>
</evidence>
<dbReference type="PANTHER" id="PTHR32044">
    <property type="entry name" value="GLUCOMANNAN 4-BETA-MANNOSYLTRANSFERASE 9"/>
    <property type="match status" value="1"/>
</dbReference>
<evidence type="ECO:0000256" key="3">
    <source>
        <dbReference type="ARBA" id="ARBA00022679"/>
    </source>
</evidence>
<dbReference type="GO" id="GO:0000139">
    <property type="term" value="C:Golgi membrane"/>
    <property type="evidence" value="ECO:0007669"/>
    <property type="project" value="UniProtKB-SubCell"/>
</dbReference>
<evidence type="ECO:0000256" key="8">
    <source>
        <dbReference type="ARBA" id="ARBA00023316"/>
    </source>
</evidence>
<evidence type="ECO:0000256" key="1">
    <source>
        <dbReference type="ARBA" id="ARBA00004653"/>
    </source>
</evidence>
<evidence type="ECO:0000256" key="6">
    <source>
        <dbReference type="ARBA" id="ARBA00023034"/>
    </source>
</evidence>
<name>A0A9R0VUH4_TRITD</name>
<evidence type="ECO:0000313" key="11">
    <source>
        <dbReference type="Proteomes" id="UP000324705"/>
    </source>
</evidence>
<evidence type="ECO:0000256" key="5">
    <source>
        <dbReference type="ARBA" id="ARBA00022989"/>
    </source>
</evidence>
<dbReference type="AlphaFoldDB" id="A0A9R0VUH4"/>
<dbReference type="SUPFAM" id="SSF53448">
    <property type="entry name" value="Nucleotide-diphospho-sugar transferases"/>
    <property type="match status" value="1"/>
</dbReference>
<evidence type="ECO:0000256" key="7">
    <source>
        <dbReference type="ARBA" id="ARBA00023136"/>
    </source>
</evidence>
<proteinExistence type="predicted"/>
<evidence type="ECO:0000313" key="10">
    <source>
        <dbReference type="EMBL" id="VAH69506.1"/>
    </source>
</evidence>
<keyword evidence="4" id="KW-0812">Transmembrane</keyword>